<accession>A0ACB7J4A2</accession>
<dbReference type="EMBL" id="WQMT02000003">
    <property type="protein sequence ID" value="KAG9224649.1"/>
    <property type="molecule type" value="Genomic_DNA"/>
</dbReference>
<organism evidence="1 2">
    <name type="scientific">Pleurotus cornucopiae</name>
    <name type="common">Cornucopia mushroom</name>
    <dbReference type="NCBI Taxonomy" id="5321"/>
    <lineage>
        <taxon>Eukaryota</taxon>
        <taxon>Fungi</taxon>
        <taxon>Dikarya</taxon>
        <taxon>Basidiomycota</taxon>
        <taxon>Agaricomycotina</taxon>
        <taxon>Agaricomycetes</taxon>
        <taxon>Agaricomycetidae</taxon>
        <taxon>Agaricales</taxon>
        <taxon>Pleurotineae</taxon>
        <taxon>Pleurotaceae</taxon>
        <taxon>Pleurotus</taxon>
    </lineage>
</organism>
<protein>
    <submittedName>
        <fullName evidence="1">Uncharacterized protein</fullName>
    </submittedName>
</protein>
<evidence type="ECO:0000313" key="2">
    <source>
        <dbReference type="Proteomes" id="UP000824881"/>
    </source>
</evidence>
<gene>
    <name evidence="1" type="ORF">CCMSSC00406_0002200</name>
</gene>
<proteinExistence type="predicted"/>
<comment type="caution">
    <text evidence="1">The sequence shown here is derived from an EMBL/GenBank/DDBJ whole genome shotgun (WGS) entry which is preliminary data.</text>
</comment>
<reference evidence="1 2" key="1">
    <citation type="journal article" date="2021" name="Appl. Environ. Microbiol.">
        <title>Genetic linkage and physical mapping for an oyster mushroom Pleurotus cornucopiae and QTL analysis for the trait cap color.</title>
        <authorList>
            <person name="Zhang Y."/>
            <person name="Gao W."/>
            <person name="Sonnenberg A."/>
            <person name="Chen Q."/>
            <person name="Zhang J."/>
            <person name="Huang C."/>
        </authorList>
    </citation>
    <scope>NUCLEOTIDE SEQUENCE [LARGE SCALE GENOMIC DNA]</scope>
    <source>
        <strain evidence="1">CCMSSC00406</strain>
    </source>
</reference>
<name>A0ACB7J4A2_PLECO</name>
<evidence type="ECO:0000313" key="1">
    <source>
        <dbReference type="EMBL" id="KAG9224649.1"/>
    </source>
</evidence>
<sequence>MFRELCGDTTLRNVVIVTNMWGEVSVDIGEAREEELKNRDIFFKPVLGKGAQMKRHDNTFDSACTIIRCIAFKAPLPLRIQRELVDEKKDITETAAGAELGRELHEQAMRYKAEQRQLQDEMNEALRQKDEQAREELEQATAQLNQDMMRVQNESYRLAASYAEEKERFQRRMQDLEVTSRLEIERQAAEYKRRIDEVNDTLRQTREAELREKMELAATLQRLQQQHAEAPRPGLFASIGTAVALLLTTRNTANRFACEHIMASNHVLIAVMGMVGSGKTSFVNLASGSAFNVGDNLRSCTVDAQVSKPFQLDGRQICLIDTPGFDDTTKSDFDVLNTIATFLAQSYKQGTKLAGIIYLHRVSDVRMGGISTRCFRMFRELCGETTFKNIVIVTNMWDQVSQTVGNAREAELASDTLFFKPVLDKGAQLLRHNNTADGAKNILRRIIKNHPLPLLVQSDLVDRKLDLSGTSAANALNCAVNKQKEKHRIELARVRQAKDEGIDPLSLSN</sequence>
<keyword evidence="2" id="KW-1185">Reference proteome</keyword>
<dbReference type="Proteomes" id="UP000824881">
    <property type="component" value="Unassembled WGS sequence"/>
</dbReference>